<comment type="function">
    <text evidence="9 11">Plays a role in maintaining the mitochondrial genome and in controlling the mtDNA escape. Involved in the regulation of mtDNA nucleotide structure and number. May have a dispensable role in early maturation of pre-rRNA.</text>
</comment>
<dbReference type="PANTHER" id="PTHR32198">
    <property type="entry name" value="MITOCHONDRIAL ESCAPE PROTEIN 2"/>
    <property type="match status" value="1"/>
</dbReference>
<evidence type="ECO:0000313" key="14">
    <source>
        <dbReference type="Proteomes" id="UP000319160"/>
    </source>
</evidence>
<dbReference type="PROSITE" id="PS50102">
    <property type="entry name" value="RRM"/>
    <property type="match status" value="1"/>
</dbReference>
<dbReference type="OrthoDB" id="10267654at2759"/>
<dbReference type="Pfam" id="PF10443">
    <property type="entry name" value="RNA12"/>
    <property type="match status" value="1"/>
</dbReference>
<dbReference type="InterPro" id="IPR039627">
    <property type="entry name" value="Yme2_C"/>
</dbReference>
<dbReference type="GO" id="GO:0006397">
    <property type="term" value="P:mRNA processing"/>
    <property type="evidence" value="ECO:0007669"/>
    <property type="project" value="UniProtKB-UniRule"/>
</dbReference>
<dbReference type="InterPro" id="IPR027417">
    <property type="entry name" value="P-loop_NTPase"/>
</dbReference>
<keyword evidence="8" id="KW-0472">Membrane</keyword>
<evidence type="ECO:0000256" key="6">
    <source>
        <dbReference type="ARBA" id="ARBA00022989"/>
    </source>
</evidence>
<comment type="caution">
    <text evidence="13">The sequence shown here is derived from an EMBL/GenBank/DDBJ whole genome shotgun (WGS) entry which is preliminary data.</text>
</comment>
<organism evidence="13 14">
    <name type="scientific">Xylaria flabelliformis</name>
    <dbReference type="NCBI Taxonomy" id="2512241"/>
    <lineage>
        <taxon>Eukaryota</taxon>
        <taxon>Fungi</taxon>
        <taxon>Dikarya</taxon>
        <taxon>Ascomycota</taxon>
        <taxon>Pezizomycotina</taxon>
        <taxon>Sordariomycetes</taxon>
        <taxon>Xylariomycetidae</taxon>
        <taxon>Xylariales</taxon>
        <taxon>Xylariaceae</taxon>
        <taxon>Xylaria</taxon>
    </lineage>
</organism>
<dbReference type="STRING" id="2512241.A0A553HNB0"/>
<keyword evidence="7 11" id="KW-0496">Mitochondrion</keyword>
<evidence type="ECO:0000259" key="12">
    <source>
        <dbReference type="PROSITE" id="PS50102"/>
    </source>
</evidence>
<evidence type="ECO:0000256" key="7">
    <source>
        <dbReference type="ARBA" id="ARBA00023128"/>
    </source>
</evidence>
<keyword evidence="6" id="KW-1133">Transmembrane helix</keyword>
<evidence type="ECO:0000256" key="3">
    <source>
        <dbReference type="ARBA" id="ARBA00020222"/>
    </source>
</evidence>
<dbReference type="GO" id="GO:0005743">
    <property type="term" value="C:mitochondrial inner membrane"/>
    <property type="evidence" value="ECO:0007669"/>
    <property type="project" value="UniProtKB-SubCell"/>
</dbReference>
<proteinExistence type="inferred from homology"/>
<gene>
    <name evidence="13" type="ORF">FHL15_009705</name>
</gene>
<keyword evidence="10 11" id="KW-0694">RNA-binding</keyword>
<comment type="subcellular location">
    <subcellularLocation>
        <location evidence="1 11">Mitochondrion inner membrane</location>
        <topology evidence="1 11">Single-pass membrane protein</topology>
    </subcellularLocation>
</comment>
<evidence type="ECO:0000256" key="11">
    <source>
        <dbReference type="RuleBase" id="RU367108"/>
    </source>
</evidence>
<dbReference type="SUPFAM" id="SSF54928">
    <property type="entry name" value="RNA-binding domain, RBD"/>
    <property type="match status" value="1"/>
</dbReference>
<dbReference type="Gene3D" id="3.40.50.300">
    <property type="entry name" value="P-loop containing nucleotide triphosphate hydrolases"/>
    <property type="match status" value="1"/>
</dbReference>
<dbReference type="InterPro" id="IPR018850">
    <property type="entry name" value="Mt_escape_2_C"/>
</dbReference>
<feature type="domain" description="RRM" evidence="12">
    <location>
        <begin position="202"/>
        <end position="294"/>
    </location>
</feature>
<dbReference type="Proteomes" id="UP000319160">
    <property type="component" value="Unassembled WGS sequence"/>
</dbReference>
<evidence type="ECO:0000256" key="1">
    <source>
        <dbReference type="ARBA" id="ARBA00004434"/>
    </source>
</evidence>
<keyword evidence="5 11" id="KW-0999">Mitochondrion inner membrane</keyword>
<evidence type="ECO:0000256" key="10">
    <source>
        <dbReference type="PROSITE-ProRule" id="PRU00176"/>
    </source>
</evidence>
<name>A0A553HNB0_9PEZI</name>
<dbReference type="InterPro" id="IPR000504">
    <property type="entry name" value="RRM_dom"/>
</dbReference>
<evidence type="ECO:0000256" key="4">
    <source>
        <dbReference type="ARBA" id="ARBA00022692"/>
    </source>
</evidence>
<comment type="similarity">
    <text evidence="2 11">Belongs to the YME2 family.</text>
</comment>
<evidence type="ECO:0000313" key="13">
    <source>
        <dbReference type="EMBL" id="TRX89407.1"/>
    </source>
</evidence>
<evidence type="ECO:0000256" key="5">
    <source>
        <dbReference type="ARBA" id="ARBA00022792"/>
    </source>
</evidence>
<keyword evidence="4" id="KW-0812">Transmembrane</keyword>
<keyword evidence="14" id="KW-1185">Reference proteome</keyword>
<evidence type="ECO:0000256" key="2">
    <source>
        <dbReference type="ARBA" id="ARBA00010320"/>
    </source>
</evidence>
<evidence type="ECO:0000256" key="9">
    <source>
        <dbReference type="ARBA" id="ARBA00025276"/>
    </source>
</evidence>
<dbReference type="InterPro" id="IPR035979">
    <property type="entry name" value="RBD_domain_sf"/>
</dbReference>
<dbReference type="GO" id="GO:0003723">
    <property type="term" value="F:RNA binding"/>
    <property type="evidence" value="ECO:0007669"/>
    <property type="project" value="UniProtKB-UniRule"/>
</dbReference>
<dbReference type="PANTHER" id="PTHR32198:SF2">
    <property type="entry name" value="MITOCHONDRIAL ESCAPE PROTEIN 2"/>
    <property type="match status" value="1"/>
</dbReference>
<sequence length="861" mass="96134">MLMPVTRQFGTGFRSLPGRRAPTALSRAYFTPRLQPRWTTQTHLTRRAWESTVATGPGKDGHIKLAPNESVLWFDNLFPLKLSGLLLLHWGWQGPESDLPGLMRRFENASMGIMDPIKMVKRAISDDIPVKVTEIVPRLKDGGAFVKFTHPADIAPKDIESKLSKLLAEKPIKPFFSPFRGVQAGLVKGVPWLEDLQRFPKSRLRVEFVPKNPGEEAVELSQETLYSMFRRYGSIAEISSQPWDSKAVPKYAYVDFGFVRDAVMARNCLHGFVVPEELGGGKFGTKFRISYERRTKPHRIWDWITNHPRIVIPVLVALLTGLTVVIFDPIRSFFVKTHVSRKYRLSNNRLYRWLRKQTSDIFAFRRAGDEQAGLNAVWSHRKDLIEQIQAWLMESAETFIVVQGPRGSGKKELVMEQALKDRQNVLLIDCKQIIEARGESAIIKKMASEVGYRPIFSWANSMSSMIDLGIQSTTGVKAGFSETLDSQLQKILNTAATALRTLGLESRSKSDTDASLPPDAYLEAHPEKRAVVVVDNFVYKSEENSIVYEKIANWAAALVQSDVAHVVFLANDSSYTKVLSKSLPDRVFRQVALGDLSPDVAKWFILGHITAGTQDSGKTDNEGDRDMKENKEIANAPDLVGLDDCIGTLGGRLTDLEYLARRIKVGQSPKQAVAEITEQSASEILKMFLLPGKATGDGEHKWSMEQAWYLVNLLSKKDTLRYNEVLLSDTFSSSLTAPDGESALEGLANAELITVRSNAGRPHSITAGKPVYQAAFRQLAADKVFSAKMELARLKELVKIEGANIDKAEKELALLGSLPNQPWGTRDRIQYLVSKIGGAQGKISAYEQEMGLLKKVLSTQY</sequence>
<evidence type="ECO:0000256" key="8">
    <source>
        <dbReference type="ARBA" id="ARBA00023136"/>
    </source>
</evidence>
<accession>A0A553HNB0</accession>
<protein>
    <recommendedName>
        <fullName evidence="3 11">Mitochondrial escape protein 2</fullName>
    </recommendedName>
</protein>
<keyword evidence="11" id="KW-0507">mRNA processing</keyword>
<dbReference type="EMBL" id="VFLP01000068">
    <property type="protein sequence ID" value="TRX89407.1"/>
    <property type="molecule type" value="Genomic_DNA"/>
</dbReference>
<reference evidence="14" key="1">
    <citation type="submission" date="2019-06" db="EMBL/GenBank/DDBJ databases">
        <title>Draft genome sequence of the griseofulvin-producing fungus Xylaria cubensis strain G536.</title>
        <authorList>
            <person name="Mead M.E."/>
            <person name="Raja H.A."/>
            <person name="Steenwyk J.L."/>
            <person name="Knowles S.L."/>
            <person name="Oberlies N.H."/>
            <person name="Rokas A."/>
        </authorList>
    </citation>
    <scope>NUCLEOTIDE SEQUENCE [LARGE SCALE GENOMIC DNA]</scope>
    <source>
        <strain evidence="14">G536</strain>
    </source>
</reference>
<dbReference type="AlphaFoldDB" id="A0A553HNB0"/>